<dbReference type="OrthoDB" id="9809303at2"/>
<dbReference type="PANTHER" id="PTHR43652:SF2">
    <property type="entry name" value="BASIC AMINO ACID ANTIPORTER YFCC-RELATED"/>
    <property type="match status" value="1"/>
</dbReference>
<evidence type="ECO:0000256" key="7">
    <source>
        <dbReference type="SAM" id="Phobius"/>
    </source>
</evidence>
<keyword evidence="6 7" id="KW-0472">Membrane</keyword>
<comment type="subcellular location">
    <subcellularLocation>
        <location evidence="1">Membrane</location>
        <topology evidence="1">Multi-pass membrane protein</topology>
    </subcellularLocation>
</comment>
<feature type="transmembrane region" description="Helical" evidence="7">
    <location>
        <begin position="527"/>
        <end position="545"/>
    </location>
</feature>
<dbReference type="InterPro" id="IPR004680">
    <property type="entry name" value="Cit_transptr-like_dom"/>
</dbReference>
<feature type="transmembrane region" description="Helical" evidence="7">
    <location>
        <begin position="7"/>
        <end position="22"/>
    </location>
</feature>
<name>A7HTW2_PARL1</name>
<evidence type="ECO:0000256" key="5">
    <source>
        <dbReference type="ARBA" id="ARBA00022989"/>
    </source>
</evidence>
<dbReference type="KEGG" id="pla:Plav_1726"/>
<evidence type="ECO:0000256" key="6">
    <source>
        <dbReference type="ARBA" id="ARBA00023136"/>
    </source>
</evidence>
<evidence type="ECO:0000256" key="1">
    <source>
        <dbReference type="ARBA" id="ARBA00004141"/>
    </source>
</evidence>
<feature type="transmembrane region" description="Helical" evidence="7">
    <location>
        <begin position="418"/>
        <end position="436"/>
    </location>
</feature>
<dbReference type="PANTHER" id="PTHR43652">
    <property type="entry name" value="BASIC AMINO ACID ANTIPORTER YFCC-RELATED"/>
    <property type="match status" value="1"/>
</dbReference>
<dbReference type="HOGENOM" id="CLU_005170_6_1_5"/>
<feature type="transmembrane region" description="Helical" evidence="7">
    <location>
        <begin position="56"/>
        <end position="74"/>
    </location>
</feature>
<dbReference type="InterPro" id="IPR036721">
    <property type="entry name" value="RCK_C_sf"/>
</dbReference>
<feature type="transmembrane region" description="Helical" evidence="7">
    <location>
        <begin position="500"/>
        <end position="521"/>
    </location>
</feature>
<proteinExistence type="predicted"/>
<keyword evidence="3 7" id="KW-0812">Transmembrane</keyword>
<dbReference type="RefSeq" id="WP_012110638.1">
    <property type="nucleotide sequence ID" value="NC_009719.1"/>
</dbReference>
<dbReference type="Pfam" id="PF03600">
    <property type="entry name" value="CitMHS"/>
    <property type="match status" value="1"/>
</dbReference>
<evidence type="ECO:0000313" key="9">
    <source>
        <dbReference type="EMBL" id="ABS63345.1"/>
    </source>
</evidence>
<dbReference type="SUPFAM" id="SSF116726">
    <property type="entry name" value="TrkA C-terminal domain-like"/>
    <property type="match status" value="2"/>
</dbReference>
<feature type="transmembrane region" description="Helical" evidence="7">
    <location>
        <begin position="133"/>
        <end position="152"/>
    </location>
</feature>
<dbReference type="InterPro" id="IPR051679">
    <property type="entry name" value="DASS-Related_Transporters"/>
</dbReference>
<dbReference type="PROSITE" id="PS51202">
    <property type="entry name" value="RCK_C"/>
    <property type="match status" value="2"/>
</dbReference>
<feature type="transmembrane region" description="Helical" evidence="7">
    <location>
        <begin position="94"/>
        <end position="121"/>
    </location>
</feature>
<reference evidence="9 10" key="1">
    <citation type="journal article" date="2011" name="Stand. Genomic Sci.">
        <title>Complete genome sequence of Parvibaculum lavamentivorans type strain (DS-1(T)).</title>
        <authorList>
            <person name="Schleheck D."/>
            <person name="Weiss M."/>
            <person name="Pitluck S."/>
            <person name="Bruce D."/>
            <person name="Land M.L."/>
            <person name="Han S."/>
            <person name="Saunders E."/>
            <person name="Tapia R."/>
            <person name="Detter C."/>
            <person name="Brettin T."/>
            <person name="Han J."/>
            <person name="Woyke T."/>
            <person name="Goodwin L."/>
            <person name="Pennacchio L."/>
            <person name="Nolan M."/>
            <person name="Cook A.M."/>
            <person name="Kjelleberg S."/>
            <person name="Thomas T."/>
        </authorList>
    </citation>
    <scope>NUCLEOTIDE SEQUENCE [LARGE SCALE GENOMIC DNA]</scope>
    <source>
        <strain evidence="10">DS-1 / DSM 13023 / NCIMB 13966</strain>
    </source>
</reference>
<accession>A7HTW2</accession>
<feature type="transmembrane region" description="Helical" evidence="7">
    <location>
        <begin position="396"/>
        <end position="412"/>
    </location>
</feature>
<feature type="transmembrane region" description="Helical" evidence="7">
    <location>
        <begin position="172"/>
        <end position="196"/>
    </location>
</feature>
<dbReference type="GO" id="GO:0005886">
    <property type="term" value="C:plasma membrane"/>
    <property type="evidence" value="ECO:0007669"/>
    <property type="project" value="TreeGrafter"/>
</dbReference>
<evidence type="ECO:0000313" key="10">
    <source>
        <dbReference type="Proteomes" id="UP000006377"/>
    </source>
</evidence>
<evidence type="ECO:0000256" key="2">
    <source>
        <dbReference type="ARBA" id="ARBA00022448"/>
    </source>
</evidence>
<evidence type="ECO:0000259" key="8">
    <source>
        <dbReference type="PROSITE" id="PS51202"/>
    </source>
</evidence>
<feature type="transmembrane region" description="Helical" evidence="7">
    <location>
        <begin position="443"/>
        <end position="461"/>
    </location>
</feature>
<feature type="domain" description="RCK C-terminal" evidence="8">
    <location>
        <begin position="296"/>
        <end position="381"/>
    </location>
</feature>
<protein>
    <submittedName>
        <fullName evidence="9">Citrate transporter</fullName>
    </submittedName>
</protein>
<dbReference type="CDD" id="cd01115">
    <property type="entry name" value="SLC13_permease"/>
    <property type="match status" value="1"/>
</dbReference>
<feature type="domain" description="RCK C-terminal" evidence="8">
    <location>
        <begin position="206"/>
        <end position="290"/>
    </location>
</feature>
<dbReference type="eggNOG" id="COG3273">
    <property type="taxonomic scope" value="Bacteria"/>
</dbReference>
<dbReference type="Gene3D" id="3.30.70.1450">
    <property type="entry name" value="Regulator of K+ conductance, C-terminal domain"/>
    <property type="match status" value="2"/>
</dbReference>
<dbReference type="Proteomes" id="UP000006377">
    <property type="component" value="Chromosome"/>
</dbReference>
<feature type="transmembrane region" description="Helical" evidence="7">
    <location>
        <begin position="566"/>
        <end position="586"/>
    </location>
</feature>
<dbReference type="EMBL" id="CP000774">
    <property type="protein sequence ID" value="ABS63345.1"/>
    <property type="molecule type" value="Genomic_DNA"/>
</dbReference>
<gene>
    <name evidence="9" type="ordered locus">Plav_1726</name>
</gene>
<keyword evidence="2" id="KW-0813">Transport</keyword>
<dbReference type="InterPro" id="IPR006037">
    <property type="entry name" value="RCK_C"/>
</dbReference>
<dbReference type="Pfam" id="PF02080">
    <property type="entry name" value="TrkA_C"/>
    <property type="match status" value="1"/>
</dbReference>
<dbReference type="STRING" id="402881.Plav_1726"/>
<dbReference type="GO" id="GO:0006813">
    <property type="term" value="P:potassium ion transport"/>
    <property type="evidence" value="ECO:0007669"/>
    <property type="project" value="InterPro"/>
</dbReference>
<feature type="transmembrane region" description="Helical" evidence="7">
    <location>
        <begin position="473"/>
        <end position="493"/>
    </location>
</feature>
<keyword evidence="4" id="KW-0677">Repeat</keyword>
<organism evidence="9 10">
    <name type="scientific">Parvibaculum lavamentivorans (strain DS-1 / DSM 13023 / NCIMB 13966)</name>
    <dbReference type="NCBI Taxonomy" id="402881"/>
    <lineage>
        <taxon>Bacteria</taxon>
        <taxon>Pseudomonadati</taxon>
        <taxon>Pseudomonadota</taxon>
        <taxon>Alphaproteobacteria</taxon>
        <taxon>Hyphomicrobiales</taxon>
        <taxon>Parvibaculaceae</taxon>
        <taxon>Parvibaculum</taxon>
    </lineage>
</organism>
<keyword evidence="5 7" id="KW-1133">Transmembrane helix</keyword>
<dbReference type="eggNOG" id="COG0471">
    <property type="taxonomic scope" value="Bacteria"/>
</dbReference>
<dbReference type="GO" id="GO:0008324">
    <property type="term" value="F:monoatomic cation transmembrane transporter activity"/>
    <property type="evidence" value="ECO:0007669"/>
    <property type="project" value="InterPro"/>
</dbReference>
<dbReference type="AlphaFoldDB" id="A7HTW2"/>
<sequence length="588" mass="62427">MTFEQGLSFGILALALVLFASGKLRHDIVALIALIAVSLAGLVDRNQILAGFGHPAVITVAAVLVVSEALRSSGLVDVIVRRIGPLTRTNIGHIAVLTGIVALASSFMNNVGALAVMLPVALATAAERNRPPAILLMPLAFGSMLGGMITLIGTPPNIIIASFRHSYTDEAFGMFDFAWVGLPVAIIGILFISLGASRLIPRGRKGGAAEMFSLEEYIIEVRVKEKSPLVGKRVAHMKSAMNEDVAIAARIRDNGELYEPENWQPIAAGDLFILRADPADLTEFFDNQGLELVATDGSGDAHEPDLRLVEAIVGPNSPLIGFGPRTLMRRAPEDFNLFAVARQGQPIGGRLHNVRFQTGDVLLLQTHDGEESAFPAELGLLPLPERGLRLGGPRRLGTAFTIFAGAIVLSMTGVLPLAVAFLAAVVLYVVIGILPLRDLYRHIDWPVIVLLGAMIPVGQALQNTGADVLVAESIVATAGMFPPWAILTLLLVVTMFVTDIINNAATALIMAPISIAIAQTLGVNPDAFLMAVAVGASCSFLTPIGHQSSTLVMGPGGYKFSDYWRLGLPLEIVVTLVAVPMILFAWPL</sequence>
<evidence type="ECO:0000256" key="4">
    <source>
        <dbReference type="ARBA" id="ARBA00022737"/>
    </source>
</evidence>
<keyword evidence="10" id="KW-1185">Reference proteome</keyword>
<feature type="transmembrane region" description="Helical" evidence="7">
    <location>
        <begin position="28"/>
        <end position="44"/>
    </location>
</feature>
<evidence type="ECO:0000256" key="3">
    <source>
        <dbReference type="ARBA" id="ARBA00022692"/>
    </source>
</evidence>